<dbReference type="SUPFAM" id="SSF81321">
    <property type="entry name" value="Family A G protein-coupled receptor-like"/>
    <property type="match status" value="1"/>
</dbReference>
<evidence type="ECO:0000256" key="9">
    <source>
        <dbReference type="ARBA" id="ARBA00023136"/>
    </source>
</evidence>
<evidence type="ECO:0000256" key="1">
    <source>
        <dbReference type="ARBA" id="ARBA00004651"/>
    </source>
</evidence>
<evidence type="ECO:0000256" key="14">
    <source>
        <dbReference type="ARBA" id="ARBA00025493"/>
    </source>
</evidence>
<dbReference type="GO" id="GO:0005886">
    <property type="term" value="C:plasma membrane"/>
    <property type="evidence" value="ECO:0007669"/>
    <property type="project" value="UniProtKB-SubCell"/>
</dbReference>
<dbReference type="Pfam" id="PF00001">
    <property type="entry name" value="7tm_1"/>
    <property type="match status" value="1"/>
</dbReference>
<evidence type="ECO:0000256" key="12">
    <source>
        <dbReference type="ARBA" id="ARBA00023180"/>
    </source>
</evidence>
<comment type="function">
    <text evidence="14">Receptor for prostaglandin E2 (PGE2). The activity of this receptor is mediated by G(s) proteins that stimulate adenylate cyclase. Has a relaxing effect on smooth muscle. May play an important role in regulating renal hemodynamics, intestinal epithelial transport, adrenal aldosterone secretion, and uterine function.</text>
</comment>
<keyword evidence="9 16" id="KW-0472">Membrane</keyword>
<reference evidence="18" key="1">
    <citation type="submission" date="2025-08" db="UniProtKB">
        <authorList>
            <consortium name="Ensembl"/>
        </authorList>
    </citation>
    <scope>IDENTIFICATION</scope>
</reference>
<evidence type="ECO:0000256" key="5">
    <source>
        <dbReference type="ARBA" id="ARBA00022553"/>
    </source>
</evidence>
<evidence type="ECO:0000256" key="2">
    <source>
        <dbReference type="ARBA" id="ARBA00011094"/>
    </source>
</evidence>
<keyword evidence="5" id="KW-0597">Phosphoprotein</keyword>
<dbReference type="InterPro" id="IPR017452">
    <property type="entry name" value="GPCR_Rhodpsn_7TM"/>
</dbReference>
<dbReference type="Proteomes" id="UP000694388">
    <property type="component" value="Unplaced"/>
</dbReference>
<dbReference type="InterPro" id="IPR008365">
    <property type="entry name" value="Prostanoid_rcpt"/>
</dbReference>
<dbReference type="PRINTS" id="PR00428">
    <property type="entry name" value="PROSTAGLNDNR"/>
</dbReference>
<feature type="transmembrane region" description="Helical" evidence="16">
    <location>
        <begin position="35"/>
        <end position="56"/>
    </location>
</feature>
<feature type="transmembrane region" description="Helical" evidence="16">
    <location>
        <begin position="247"/>
        <end position="270"/>
    </location>
</feature>
<dbReference type="Gene3D" id="1.20.1070.10">
    <property type="entry name" value="Rhodopsin 7-helix transmembrane proteins"/>
    <property type="match status" value="1"/>
</dbReference>
<evidence type="ECO:0000259" key="17">
    <source>
        <dbReference type="PROSITE" id="PS50262"/>
    </source>
</evidence>
<dbReference type="CDD" id="cd14981">
    <property type="entry name" value="7tmA_Prostanoid_R"/>
    <property type="match status" value="1"/>
</dbReference>
<dbReference type="GO" id="GO:0050728">
    <property type="term" value="P:negative regulation of inflammatory response"/>
    <property type="evidence" value="ECO:0007669"/>
    <property type="project" value="TreeGrafter"/>
</dbReference>
<keyword evidence="11" id="KW-0675">Receptor</keyword>
<evidence type="ECO:0000256" key="10">
    <source>
        <dbReference type="ARBA" id="ARBA00023157"/>
    </source>
</evidence>
<keyword evidence="10" id="KW-1015">Disulfide bond</keyword>
<dbReference type="PROSITE" id="PS50262">
    <property type="entry name" value="G_PROTEIN_RECEP_F1_2"/>
    <property type="match status" value="1"/>
</dbReference>
<feature type="transmembrane region" description="Helical" evidence="16">
    <location>
        <begin position="108"/>
        <end position="129"/>
    </location>
</feature>
<accession>A0A8C4WYV1</accession>
<keyword evidence="6 16" id="KW-0812">Transmembrane</keyword>
<sequence length="389" mass="44057">GLLIIWRESGVAPLTPESIPVNLAWRRESLFPNNVVIPAVMFVFGLLGNGVAIAVLCNFRKEHRANIFYMLVCALVVTDLLGTCLTSPVVLVAYARKRWPGDEKMCDYFSFMLLFFGVTGPCILCTMAVERVVAIRCPYFYNRCASRPIASRTLFAVFVLNGLLCSLPILGQDFGRTKVYPPYTWCFIDLNSTESQHRIFPLSYVFISSMIIVLTVLCNGAACLALVQMRCRRSGSWLRQEMQMLWLMVLMTIVFLVCSVPLVCIFLNALGKTDTDWIHDLHAIRLASINPILDPWVYILWRRKLVVRISFMELIQCPSSLYIRSVMGACDRTASRCVHFPPVLQGPPSGHPPGRCHAHPHLLEMMVNLLQPRGTWSAHWPPPLMRLPR</sequence>
<evidence type="ECO:0000256" key="4">
    <source>
        <dbReference type="ARBA" id="ARBA00022475"/>
    </source>
</evidence>
<organism evidence="18 19">
    <name type="scientific">Eptatretus burgeri</name>
    <name type="common">Inshore hagfish</name>
    <dbReference type="NCBI Taxonomy" id="7764"/>
    <lineage>
        <taxon>Eukaryota</taxon>
        <taxon>Metazoa</taxon>
        <taxon>Chordata</taxon>
        <taxon>Craniata</taxon>
        <taxon>Vertebrata</taxon>
        <taxon>Cyclostomata</taxon>
        <taxon>Myxini</taxon>
        <taxon>Myxiniformes</taxon>
        <taxon>Myxinidae</taxon>
        <taxon>Eptatretinae</taxon>
        <taxon>Eptatretus</taxon>
    </lineage>
</organism>
<evidence type="ECO:0000256" key="3">
    <source>
        <dbReference type="ARBA" id="ARBA00019131"/>
    </source>
</evidence>
<dbReference type="OMA" id="HRANIFY"/>
<dbReference type="GO" id="GO:0071380">
    <property type="term" value="P:cellular response to prostaglandin E stimulus"/>
    <property type="evidence" value="ECO:0007669"/>
    <property type="project" value="TreeGrafter"/>
</dbReference>
<evidence type="ECO:0000256" key="6">
    <source>
        <dbReference type="ARBA" id="ARBA00022692"/>
    </source>
</evidence>
<feature type="transmembrane region" description="Helical" evidence="16">
    <location>
        <begin position="204"/>
        <end position="227"/>
    </location>
</feature>
<feature type="domain" description="G-protein coupled receptors family 1 profile" evidence="17">
    <location>
        <begin position="48"/>
        <end position="298"/>
    </location>
</feature>
<dbReference type="PRINTS" id="PR01788">
    <property type="entry name" value="PROSTANOIDR"/>
</dbReference>
<dbReference type="GO" id="GO:0007204">
    <property type="term" value="P:positive regulation of cytosolic calcium ion concentration"/>
    <property type="evidence" value="ECO:0007669"/>
    <property type="project" value="TreeGrafter"/>
</dbReference>
<keyword evidence="19" id="KW-1185">Reference proteome</keyword>
<dbReference type="GO" id="GO:0006954">
    <property type="term" value="P:inflammatory response"/>
    <property type="evidence" value="ECO:0007669"/>
    <property type="project" value="TreeGrafter"/>
</dbReference>
<dbReference type="InterPro" id="IPR000276">
    <property type="entry name" value="GPCR_Rhodpsn"/>
</dbReference>
<proteinExistence type="predicted"/>
<comment type="subcellular location">
    <subcellularLocation>
        <location evidence="1">Cell membrane</location>
        <topology evidence="1">Multi-pass membrane protein</topology>
    </subcellularLocation>
</comment>
<protein>
    <recommendedName>
        <fullName evidence="3">Prostaglandin E2 receptor EP4 subtype</fullName>
    </recommendedName>
    <alternativeName>
        <fullName evidence="15">Prostanoid EP4 receptor</fullName>
    </alternativeName>
</protein>
<evidence type="ECO:0000256" key="11">
    <source>
        <dbReference type="ARBA" id="ARBA00023170"/>
    </source>
</evidence>
<dbReference type="InterPro" id="IPR001244">
    <property type="entry name" value="Prostglndn_DP_rcpt"/>
</dbReference>
<evidence type="ECO:0000256" key="13">
    <source>
        <dbReference type="ARBA" id="ARBA00023224"/>
    </source>
</evidence>
<feature type="transmembrane region" description="Helical" evidence="16">
    <location>
        <begin position="68"/>
        <end position="96"/>
    </location>
</feature>
<dbReference type="GeneTree" id="ENSGT01050000244902"/>
<dbReference type="PANTHER" id="PTHR11866:SF6">
    <property type="entry name" value="PROSTAGLANDIN E2 RECEPTOR EP4 SUBTYPE"/>
    <property type="match status" value="1"/>
</dbReference>
<name>A0A8C4WYV1_EPTBU</name>
<comment type="subunit">
    <text evidence="2">Interacts with FEM1A.</text>
</comment>
<reference evidence="18" key="2">
    <citation type="submission" date="2025-09" db="UniProtKB">
        <authorList>
            <consortium name="Ensembl"/>
        </authorList>
    </citation>
    <scope>IDENTIFICATION</scope>
</reference>
<dbReference type="GO" id="GO:0004957">
    <property type="term" value="F:prostaglandin E receptor activity"/>
    <property type="evidence" value="ECO:0007669"/>
    <property type="project" value="InterPro"/>
</dbReference>
<dbReference type="AlphaFoldDB" id="A0A8C4WYV1"/>
<evidence type="ECO:0000256" key="7">
    <source>
        <dbReference type="ARBA" id="ARBA00022989"/>
    </source>
</evidence>
<evidence type="ECO:0000313" key="18">
    <source>
        <dbReference type="Ensembl" id="ENSEBUP00000020921.1"/>
    </source>
</evidence>
<keyword evidence="7 16" id="KW-1133">Transmembrane helix</keyword>
<keyword evidence="13" id="KW-0807">Transducer</keyword>
<evidence type="ECO:0000256" key="8">
    <source>
        <dbReference type="ARBA" id="ARBA00023040"/>
    </source>
</evidence>
<dbReference type="GO" id="GO:0007189">
    <property type="term" value="P:adenylate cyclase-activating G protein-coupled receptor signaling pathway"/>
    <property type="evidence" value="ECO:0007669"/>
    <property type="project" value="TreeGrafter"/>
</dbReference>
<feature type="transmembrane region" description="Helical" evidence="16">
    <location>
        <begin position="282"/>
        <end position="301"/>
    </location>
</feature>
<keyword evidence="4" id="KW-1003">Cell membrane</keyword>
<evidence type="ECO:0000256" key="16">
    <source>
        <dbReference type="SAM" id="Phobius"/>
    </source>
</evidence>
<dbReference type="PRINTS" id="PR00586">
    <property type="entry name" value="PRSTNOIDEP4R"/>
</dbReference>
<keyword evidence="8" id="KW-0297">G-protein coupled receptor</keyword>
<dbReference type="PANTHER" id="PTHR11866">
    <property type="entry name" value="G-PROTEIN COUPLED RECEPTOR FAMILY 1 MEMBER"/>
    <property type="match status" value="1"/>
</dbReference>
<evidence type="ECO:0000313" key="19">
    <source>
        <dbReference type="Proteomes" id="UP000694388"/>
    </source>
</evidence>
<feature type="transmembrane region" description="Helical" evidence="16">
    <location>
        <begin position="149"/>
        <end position="170"/>
    </location>
</feature>
<dbReference type="Ensembl" id="ENSEBUT00000021497.1">
    <property type="protein sequence ID" value="ENSEBUP00000020921.1"/>
    <property type="gene ID" value="ENSEBUG00000012928.1"/>
</dbReference>
<dbReference type="InterPro" id="IPR001758">
    <property type="entry name" value="Prost_EP4_rcpt"/>
</dbReference>
<keyword evidence="12" id="KW-0325">Glycoprotein</keyword>
<evidence type="ECO:0000256" key="15">
    <source>
        <dbReference type="ARBA" id="ARBA00031869"/>
    </source>
</evidence>